<feature type="transmembrane region" description="Helical" evidence="7">
    <location>
        <begin position="12"/>
        <end position="32"/>
    </location>
</feature>
<sequence>MWYAFLFLTPSLIGFLLFIILPTVSSFFLSFFEWDLLSEPRFAGLGNFETLAKDDLFGTILKNTFIFTIVTIPVGMIISFIVAVLLNQGLKGTNLYRTVYFLPVMASAAGSAVVWKWIFEKDFGLLNYFLGIFGINGPGWLTSTEWAMTSVIIMSVWKHIGFDMVIFLAALQGIPRDYYEAADIDGANAWYKARHITIPLVSYSTFFVLIMAIIRSFQIFDQMYILTKGGPGYSTQVLVYYIYTNAFEYFKLGYASAVAWVLFIIILIITLIQMKLQNKWVFYR</sequence>
<feature type="transmembrane region" description="Helical" evidence="7">
    <location>
        <begin position="249"/>
        <end position="272"/>
    </location>
</feature>
<gene>
    <name evidence="9" type="ORF">E1757_09650</name>
</gene>
<dbReference type="InterPro" id="IPR051393">
    <property type="entry name" value="ABC_transporter_permease"/>
</dbReference>
<dbReference type="InterPro" id="IPR035906">
    <property type="entry name" value="MetI-like_sf"/>
</dbReference>
<dbReference type="SUPFAM" id="SSF161098">
    <property type="entry name" value="MetI-like"/>
    <property type="match status" value="1"/>
</dbReference>
<feature type="domain" description="ABC transmembrane type-1" evidence="8">
    <location>
        <begin position="61"/>
        <end position="273"/>
    </location>
</feature>
<evidence type="ECO:0000313" key="10">
    <source>
        <dbReference type="Proteomes" id="UP000295636"/>
    </source>
</evidence>
<evidence type="ECO:0000256" key="3">
    <source>
        <dbReference type="ARBA" id="ARBA00022475"/>
    </source>
</evidence>
<comment type="similarity">
    <text evidence="7">Belongs to the binding-protein-dependent transport system permease family.</text>
</comment>
<evidence type="ECO:0000256" key="4">
    <source>
        <dbReference type="ARBA" id="ARBA00022692"/>
    </source>
</evidence>
<name>A0A4R5KVF6_9BACL</name>
<feature type="transmembrane region" description="Helical" evidence="7">
    <location>
        <begin position="125"/>
        <end position="144"/>
    </location>
</feature>
<reference evidence="9 10" key="1">
    <citation type="submission" date="2019-03" db="EMBL/GenBank/DDBJ databases">
        <title>This is whole genome sequence of Paenibacillus sp MS74 strain.</title>
        <authorList>
            <person name="Trinh H.N."/>
        </authorList>
    </citation>
    <scope>NUCLEOTIDE SEQUENCE [LARGE SCALE GENOMIC DNA]</scope>
    <source>
        <strain evidence="9 10">MS74</strain>
    </source>
</reference>
<keyword evidence="6 7" id="KW-0472">Membrane</keyword>
<dbReference type="AlphaFoldDB" id="A0A4R5KVF6"/>
<keyword evidence="5 7" id="KW-1133">Transmembrane helix</keyword>
<keyword evidence="2 7" id="KW-0813">Transport</keyword>
<dbReference type="PANTHER" id="PTHR30193:SF37">
    <property type="entry name" value="INNER MEMBRANE ABC TRANSPORTER PERMEASE PROTEIN YCJO"/>
    <property type="match status" value="1"/>
</dbReference>
<dbReference type="Gene3D" id="1.10.3720.10">
    <property type="entry name" value="MetI-like"/>
    <property type="match status" value="1"/>
</dbReference>
<feature type="transmembrane region" description="Helical" evidence="7">
    <location>
        <begin position="98"/>
        <end position="119"/>
    </location>
</feature>
<dbReference type="Proteomes" id="UP000295636">
    <property type="component" value="Unassembled WGS sequence"/>
</dbReference>
<proteinExistence type="inferred from homology"/>
<dbReference type="EMBL" id="SMRT01000003">
    <property type="protein sequence ID" value="TDF98957.1"/>
    <property type="molecule type" value="Genomic_DNA"/>
</dbReference>
<dbReference type="CDD" id="cd06261">
    <property type="entry name" value="TM_PBP2"/>
    <property type="match status" value="1"/>
</dbReference>
<comment type="caution">
    <text evidence="9">The sequence shown here is derived from an EMBL/GenBank/DDBJ whole genome shotgun (WGS) entry which is preliminary data.</text>
</comment>
<feature type="transmembrane region" description="Helical" evidence="7">
    <location>
        <begin position="195"/>
        <end position="213"/>
    </location>
</feature>
<dbReference type="PROSITE" id="PS50928">
    <property type="entry name" value="ABC_TM1"/>
    <property type="match status" value="1"/>
</dbReference>
<protein>
    <submittedName>
        <fullName evidence="9">Sugar ABC transporter permease</fullName>
    </submittedName>
</protein>
<keyword evidence="10" id="KW-1185">Reference proteome</keyword>
<evidence type="ECO:0000256" key="2">
    <source>
        <dbReference type="ARBA" id="ARBA00022448"/>
    </source>
</evidence>
<dbReference type="GO" id="GO:0055085">
    <property type="term" value="P:transmembrane transport"/>
    <property type="evidence" value="ECO:0007669"/>
    <property type="project" value="InterPro"/>
</dbReference>
<dbReference type="GO" id="GO:0005886">
    <property type="term" value="C:plasma membrane"/>
    <property type="evidence" value="ECO:0007669"/>
    <property type="project" value="UniProtKB-SubCell"/>
</dbReference>
<keyword evidence="3" id="KW-1003">Cell membrane</keyword>
<accession>A0A4R5KVF6</accession>
<evidence type="ECO:0000256" key="5">
    <source>
        <dbReference type="ARBA" id="ARBA00022989"/>
    </source>
</evidence>
<evidence type="ECO:0000256" key="7">
    <source>
        <dbReference type="RuleBase" id="RU363032"/>
    </source>
</evidence>
<dbReference type="Pfam" id="PF00528">
    <property type="entry name" value="BPD_transp_1"/>
    <property type="match status" value="1"/>
</dbReference>
<feature type="transmembrane region" description="Helical" evidence="7">
    <location>
        <begin position="156"/>
        <end position="175"/>
    </location>
</feature>
<evidence type="ECO:0000259" key="8">
    <source>
        <dbReference type="PROSITE" id="PS50928"/>
    </source>
</evidence>
<comment type="subcellular location">
    <subcellularLocation>
        <location evidence="1 7">Cell membrane</location>
        <topology evidence="1 7">Multi-pass membrane protein</topology>
    </subcellularLocation>
</comment>
<feature type="transmembrane region" description="Helical" evidence="7">
    <location>
        <begin position="65"/>
        <end position="86"/>
    </location>
</feature>
<evidence type="ECO:0000256" key="1">
    <source>
        <dbReference type="ARBA" id="ARBA00004651"/>
    </source>
</evidence>
<evidence type="ECO:0000256" key="6">
    <source>
        <dbReference type="ARBA" id="ARBA00023136"/>
    </source>
</evidence>
<evidence type="ECO:0000313" key="9">
    <source>
        <dbReference type="EMBL" id="TDF98957.1"/>
    </source>
</evidence>
<keyword evidence="4 7" id="KW-0812">Transmembrane</keyword>
<dbReference type="InterPro" id="IPR000515">
    <property type="entry name" value="MetI-like"/>
</dbReference>
<dbReference type="OrthoDB" id="9788108at2"/>
<organism evidence="9 10">
    <name type="scientific">Paenibacillus piri</name>
    <dbReference type="NCBI Taxonomy" id="2547395"/>
    <lineage>
        <taxon>Bacteria</taxon>
        <taxon>Bacillati</taxon>
        <taxon>Bacillota</taxon>
        <taxon>Bacilli</taxon>
        <taxon>Bacillales</taxon>
        <taxon>Paenibacillaceae</taxon>
        <taxon>Paenibacillus</taxon>
    </lineage>
</organism>
<dbReference type="PANTHER" id="PTHR30193">
    <property type="entry name" value="ABC TRANSPORTER PERMEASE PROTEIN"/>
    <property type="match status" value="1"/>
</dbReference>